<organism evidence="2 3">
    <name type="scientific">Caenorhabditis angaria</name>
    <dbReference type="NCBI Taxonomy" id="860376"/>
    <lineage>
        <taxon>Eukaryota</taxon>
        <taxon>Metazoa</taxon>
        <taxon>Ecdysozoa</taxon>
        <taxon>Nematoda</taxon>
        <taxon>Chromadorea</taxon>
        <taxon>Rhabditida</taxon>
        <taxon>Rhabditina</taxon>
        <taxon>Rhabditomorpha</taxon>
        <taxon>Rhabditoidea</taxon>
        <taxon>Rhabditidae</taxon>
        <taxon>Peloderinae</taxon>
        <taxon>Caenorhabditis</taxon>
    </lineage>
</organism>
<name>A0A9P1I9W6_9PELO</name>
<evidence type="ECO:0000313" key="2">
    <source>
        <dbReference type="EMBL" id="CAI5441001.1"/>
    </source>
</evidence>
<gene>
    <name evidence="2" type="ORF">CAMP_LOCUS3638</name>
</gene>
<comment type="caution">
    <text evidence="2">The sequence shown here is derived from an EMBL/GenBank/DDBJ whole genome shotgun (WGS) entry which is preliminary data.</text>
</comment>
<feature type="compositionally biased region" description="Acidic residues" evidence="1">
    <location>
        <begin position="90"/>
        <end position="103"/>
    </location>
</feature>
<dbReference type="EMBL" id="CANHGI010000002">
    <property type="protein sequence ID" value="CAI5441001.1"/>
    <property type="molecule type" value="Genomic_DNA"/>
</dbReference>
<evidence type="ECO:0000313" key="3">
    <source>
        <dbReference type="Proteomes" id="UP001152747"/>
    </source>
</evidence>
<dbReference type="AlphaFoldDB" id="A0A9P1I9W6"/>
<proteinExistence type="predicted"/>
<sequence length="103" mass="11847">MNALAFASVGGRFNLAVKKFRLDLWAKETLGIEFLRIPPYHCFLNAFDFSVSFEMHISTFFVIFGISREKIAEKEARDIAIAQQSYQISSDEEDEDEDENDNT</sequence>
<protein>
    <submittedName>
        <fullName evidence="2">Uncharacterized protein</fullName>
    </submittedName>
</protein>
<keyword evidence="3" id="KW-1185">Reference proteome</keyword>
<accession>A0A9P1I9W6</accession>
<evidence type="ECO:0000256" key="1">
    <source>
        <dbReference type="SAM" id="MobiDB-lite"/>
    </source>
</evidence>
<feature type="region of interest" description="Disordered" evidence="1">
    <location>
        <begin position="83"/>
        <end position="103"/>
    </location>
</feature>
<reference evidence="2" key="1">
    <citation type="submission" date="2022-11" db="EMBL/GenBank/DDBJ databases">
        <authorList>
            <person name="Kikuchi T."/>
        </authorList>
    </citation>
    <scope>NUCLEOTIDE SEQUENCE</scope>
    <source>
        <strain evidence="2">PS1010</strain>
    </source>
</reference>
<dbReference type="Proteomes" id="UP001152747">
    <property type="component" value="Unassembled WGS sequence"/>
</dbReference>